<evidence type="ECO:0000313" key="3">
    <source>
        <dbReference type="Proteomes" id="UP000769780"/>
    </source>
</evidence>
<comment type="caution">
    <text evidence="2">The sequence shown here is derived from an EMBL/GenBank/DDBJ whole genome shotgun (WGS) entry which is preliminary data.</text>
</comment>
<dbReference type="PROSITE" id="PS52050">
    <property type="entry name" value="WYL"/>
    <property type="match status" value="1"/>
</dbReference>
<feature type="domain" description="WYL" evidence="1">
    <location>
        <begin position="5"/>
        <end position="62"/>
    </location>
</feature>
<evidence type="ECO:0000259" key="1">
    <source>
        <dbReference type="Pfam" id="PF13280"/>
    </source>
</evidence>
<evidence type="ECO:0000313" key="2">
    <source>
        <dbReference type="EMBL" id="MBY0098663.1"/>
    </source>
</evidence>
<dbReference type="Proteomes" id="UP000769780">
    <property type="component" value="Unassembled WGS sequence"/>
</dbReference>
<dbReference type="InterPro" id="IPR026881">
    <property type="entry name" value="WYL_dom"/>
</dbReference>
<dbReference type="EMBL" id="JACWFH010000026">
    <property type="protein sequence ID" value="MBY0098663.1"/>
    <property type="molecule type" value="Genomic_DNA"/>
</dbReference>
<sequence length="73" mass="8741">MQNFLVRSIKDQQLVQIIYLDSNQKMTQRMVKPYEVTDQHLKGFCYLRKQMRLFAVDHILAASPLKQKMKRLS</sequence>
<proteinExistence type="predicted"/>
<name>A0ABS7K8X6_9BACI</name>
<dbReference type="RefSeq" id="WP_221874888.1">
    <property type="nucleotide sequence ID" value="NZ_JACWFH010000026.1"/>
</dbReference>
<dbReference type="Pfam" id="PF13280">
    <property type="entry name" value="WYL"/>
    <property type="match status" value="1"/>
</dbReference>
<accession>A0ABS7K8X6</accession>
<reference evidence="2 3" key="1">
    <citation type="submission" date="2020-07" db="EMBL/GenBank/DDBJ databases">
        <title>Fungal Genomes of the International Space Station.</title>
        <authorList>
            <person name="Seuylemezian A."/>
            <person name="Singh N.K."/>
            <person name="Wood J."/>
            <person name="Venkateswaran K."/>
        </authorList>
    </citation>
    <scope>NUCLEOTIDE SEQUENCE [LARGE SCALE GENOMIC DNA]</scope>
    <source>
        <strain evidence="2 3">PL-B2</strain>
    </source>
</reference>
<keyword evidence="3" id="KW-1185">Reference proteome</keyword>
<organism evidence="2 3">
    <name type="scientific">Mesobacillus maritimus</name>
    <dbReference type="NCBI Taxonomy" id="1643336"/>
    <lineage>
        <taxon>Bacteria</taxon>
        <taxon>Bacillati</taxon>
        <taxon>Bacillota</taxon>
        <taxon>Bacilli</taxon>
        <taxon>Bacillales</taxon>
        <taxon>Bacillaceae</taxon>
        <taxon>Mesobacillus</taxon>
    </lineage>
</organism>
<gene>
    <name evidence="2" type="ORF">H0185_18010</name>
</gene>
<protein>
    <submittedName>
        <fullName evidence="2">WYL domain-containing protein</fullName>
    </submittedName>
</protein>